<dbReference type="EMBL" id="CAJOBE010067441">
    <property type="protein sequence ID" value="CAF4405875.1"/>
    <property type="molecule type" value="Genomic_DNA"/>
</dbReference>
<feature type="non-terminal residue" evidence="2">
    <location>
        <position position="1"/>
    </location>
</feature>
<feature type="non-terminal residue" evidence="2">
    <location>
        <position position="67"/>
    </location>
</feature>
<proteinExistence type="predicted"/>
<reference evidence="2" key="1">
    <citation type="submission" date="2021-02" db="EMBL/GenBank/DDBJ databases">
        <authorList>
            <person name="Nowell W R."/>
        </authorList>
    </citation>
    <scope>NUCLEOTIDE SEQUENCE</scope>
</reference>
<comment type="caution">
    <text evidence="2">The sequence shown here is derived from an EMBL/GenBank/DDBJ whole genome shotgun (WGS) entry which is preliminary data.</text>
</comment>
<evidence type="ECO:0000313" key="3">
    <source>
        <dbReference type="Proteomes" id="UP000663874"/>
    </source>
</evidence>
<dbReference type="AlphaFoldDB" id="A0A820PJN0"/>
<gene>
    <name evidence="2" type="ORF">FNK824_LOCUS44110</name>
</gene>
<name>A0A820PJN0_9BILA</name>
<evidence type="ECO:0000256" key="1">
    <source>
        <dbReference type="SAM" id="MobiDB-lite"/>
    </source>
</evidence>
<feature type="compositionally biased region" description="Low complexity" evidence="1">
    <location>
        <begin position="50"/>
        <end position="67"/>
    </location>
</feature>
<dbReference type="Proteomes" id="UP000663874">
    <property type="component" value="Unassembled WGS sequence"/>
</dbReference>
<protein>
    <submittedName>
        <fullName evidence="2">Uncharacterized protein</fullName>
    </submittedName>
</protein>
<organism evidence="2 3">
    <name type="scientific">Rotaria sordida</name>
    <dbReference type="NCBI Taxonomy" id="392033"/>
    <lineage>
        <taxon>Eukaryota</taxon>
        <taxon>Metazoa</taxon>
        <taxon>Spiralia</taxon>
        <taxon>Gnathifera</taxon>
        <taxon>Rotifera</taxon>
        <taxon>Eurotatoria</taxon>
        <taxon>Bdelloidea</taxon>
        <taxon>Philodinida</taxon>
        <taxon>Philodinidae</taxon>
        <taxon>Rotaria</taxon>
    </lineage>
</organism>
<accession>A0A820PJN0</accession>
<sequence>STTTANRTVNDALLEAELYDSLDPRDQQNLSIHQHQPIPFSAPNINSSNQTQPQQQQQQQQKQLPSR</sequence>
<evidence type="ECO:0000313" key="2">
    <source>
        <dbReference type="EMBL" id="CAF4405875.1"/>
    </source>
</evidence>
<feature type="region of interest" description="Disordered" evidence="1">
    <location>
        <begin position="25"/>
        <end position="67"/>
    </location>
</feature>